<name>A0A919UD21_9ACTN</name>
<dbReference type="Gene3D" id="2.60.40.420">
    <property type="entry name" value="Cupredoxins - blue copper proteins"/>
    <property type="match status" value="1"/>
</dbReference>
<feature type="compositionally biased region" description="Low complexity" evidence="1">
    <location>
        <begin position="25"/>
        <end position="61"/>
    </location>
</feature>
<feature type="signal peptide" evidence="2">
    <location>
        <begin position="1"/>
        <end position="21"/>
    </location>
</feature>
<dbReference type="InterPro" id="IPR008972">
    <property type="entry name" value="Cupredoxin"/>
</dbReference>
<dbReference type="Proteomes" id="UP000660611">
    <property type="component" value="Unassembled WGS sequence"/>
</dbReference>
<evidence type="ECO:0000256" key="2">
    <source>
        <dbReference type="SAM" id="SignalP"/>
    </source>
</evidence>
<proteinExistence type="predicted"/>
<dbReference type="EMBL" id="BONQ01000147">
    <property type="protein sequence ID" value="GIG51054.1"/>
    <property type="molecule type" value="Genomic_DNA"/>
</dbReference>
<reference evidence="3" key="1">
    <citation type="submission" date="2021-01" db="EMBL/GenBank/DDBJ databases">
        <title>Whole genome shotgun sequence of Dactylosporangium siamense NBRC 106093.</title>
        <authorList>
            <person name="Komaki H."/>
            <person name="Tamura T."/>
        </authorList>
    </citation>
    <scope>NUCLEOTIDE SEQUENCE</scope>
    <source>
        <strain evidence="3">NBRC 106093</strain>
    </source>
</reference>
<keyword evidence="2" id="KW-0732">Signal</keyword>
<sequence length="157" mass="15810">MPAARSTVAAACLLAFLTAGCDSPAAAPTSAPTTSAAPADSPADSPAASSSASASPTAGPTSVPPSPVPAFDKEVVVSVAKRKVTPPTGRVEVTKGSLVRITVTSDVADELHVHGYDKTLALPAGTPASIDLRVDKTGLFEVETHSSHLVLFQLVVR</sequence>
<organism evidence="3 4">
    <name type="scientific">Dactylosporangium siamense</name>
    <dbReference type="NCBI Taxonomy" id="685454"/>
    <lineage>
        <taxon>Bacteria</taxon>
        <taxon>Bacillati</taxon>
        <taxon>Actinomycetota</taxon>
        <taxon>Actinomycetes</taxon>
        <taxon>Micromonosporales</taxon>
        <taxon>Micromonosporaceae</taxon>
        <taxon>Dactylosporangium</taxon>
    </lineage>
</organism>
<comment type="caution">
    <text evidence="3">The sequence shown here is derived from an EMBL/GenBank/DDBJ whole genome shotgun (WGS) entry which is preliminary data.</text>
</comment>
<keyword evidence="4" id="KW-1185">Reference proteome</keyword>
<accession>A0A919UD21</accession>
<feature type="chain" id="PRO_5039233829" description="EfeO-type cupredoxin-like domain-containing protein" evidence="2">
    <location>
        <begin position="22"/>
        <end position="157"/>
    </location>
</feature>
<dbReference type="SUPFAM" id="SSF49503">
    <property type="entry name" value="Cupredoxins"/>
    <property type="match status" value="1"/>
</dbReference>
<gene>
    <name evidence="3" type="ORF">Dsi01nite_090950</name>
</gene>
<dbReference type="RefSeq" id="WP_203852679.1">
    <property type="nucleotide sequence ID" value="NZ_BAAAVW010000005.1"/>
</dbReference>
<evidence type="ECO:0008006" key="5">
    <source>
        <dbReference type="Google" id="ProtNLM"/>
    </source>
</evidence>
<feature type="region of interest" description="Disordered" evidence="1">
    <location>
        <begin position="25"/>
        <end position="69"/>
    </location>
</feature>
<evidence type="ECO:0000313" key="3">
    <source>
        <dbReference type="EMBL" id="GIG51054.1"/>
    </source>
</evidence>
<dbReference type="AlphaFoldDB" id="A0A919UD21"/>
<protein>
    <recommendedName>
        <fullName evidence="5">EfeO-type cupredoxin-like domain-containing protein</fullName>
    </recommendedName>
</protein>
<evidence type="ECO:0000313" key="4">
    <source>
        <dbReference type="Proteomes" id="UP000660611"/>
    </source>
</evidence>
<evidence type="ECO:0000256" key="1">
    <source>
        <dbReference type="SAM" id="MobiDB-lite"/>
    </source>
</evidence>
<dbReference type="PROSITE" id="PS51257">
    <property type="entry name" value="PROKAR_LIPOPROTEIN"/>
    <property type="match status" value="1"/>
</dbReference>